<reference evidence="1" key="1">
    <citation type="submission" date="2003-11" db="EMBL/GenBank/DDBJ databases">
        <authorList>
            <person name="Heidelberg J.F."/>
            <person name="Eisen J.A."/>
            <person name="Nelson W.C."/>
            <person name="DeLong E.F."/>
        </authorList>
    </citation>
    <scope>NUCLEOTIDE SEQUENCE</scope>
</reference>
<dbReference type="PANTHER" id="PTHR21485">
    <property type="entry name" value="HAD SUPERFAMILY MEMBERS CMAS AND KDSC"/>
    <property type="match status" value="1"/>
</dbReference>
<dbReference type="NCBIfam" id="TIGR03584">
    <property type="entry name" value="PseF"/>
    <property type="match status" value="1"/>
</dbReference>
<proteinExistence type="predicted"/>
<dbReference type="Pfam" id="PF02348">
    <property type="entry name" value="CTP_transf_3"/>
    <property type="match status" value="1"/>
</dbReference>
<organism evidence="1">
    <name type="scientific">uncultured marine bacterium 440</name>
    <dbReference type="NCBI Taxonomy" id="257390"/>
    <lineage>
        <taxon>Bacteria</taxon>
        <taxon>environmental samples</taxon>
    </lineage>
</organism>
<dbReference type="AlphaFoldDB" id="Q6SHC3"/>
<dbReference type="PANTHER" id="PTHR21485:SF6">
    <property type="entry name" value="N-ACYLNEURAMINATE CYTIDYLYLTRANSFERASE-RELATED"/>
    <property type="match status" value="1"/>
</dbReference>
<dbReference type="InterPro" id="IPR050793">
    <property type="entry name" value="CMP-NeuNAc_synthase"/>
</dbReference>
<dbReference type="GO" id="GO:0008781">
    <property type="term" value="F:N-acylneuraminate cytidylyltransferase activity"/>
    <property type="evidence" value="ECO:0007669"/>
    <property type="project" value="TreeGrafter"/>
</dbReference>
<dbReference type="CDD" id="cd02513">
    <property type="entry name" value="CMP-NeuAc_Synthase"/>
    <property type="match status" value="1"/>
</dbReference>
<sequence length="229" mass="26718">MKENIVAIIPARGGSKRIKGKNYKKFKGEPAISSTIKKLKKSKIFNKILVSSDDPKIIKISRKAGAETPFKRPKNLSGDYITEIPVIKHCIKFLNDRNYKFNFVCCVYPVNPFLKVSDLKKGLLKVKRKKEGHVFAATKYQFPFFRSFIFSKKKLKMIFEKYYKKRSQDLKQIFCDAGQFYWASKKTWINGSKVFSKNSDIIIIPQWRHHDIDTPDDWKKAEQIIGINL</sequence>
<dbReference type="EMBL" id="AY458637">
    <property type="protein sequence ID" value="AAR37697.1"/>
    <property type="molecule type" value="Genomic_DNA"/>
</dbReference>
<gene>
    <name evidence="1" type="ORF">MBMO_EBAC750-02H05.15</name>
</gene>
<reference evidence="1" key="2">
    <citation type="submission" date="2003-12" db="EMBL/GenBank/DDBJ databases">
        <title>Monterey Bay Coastal Ocean Microbial Observatory environmental clone sequencing.</title>
        <authorList>
            <person name="DeLong E.F."/>
        </authorList>
    </citation>
    <scope>NUCLEOTIDE SEQUENCE</scope>
</reference>
<protein>
    <submittedName>
        <fullName evidence="1">Acylneuraminate cytidylyltransferase, putative</fullName>
    </submittedName>
</protein>
<name>Q6SHC3_9BACT</name>
<dbReference type="InterPro" id="IPR003329">
    <property type="entry name" value="Cytidylyl_trans"/>
</dbReference>
<evidence type="ECO:0000313" key="1">
    <source>
        <dbReference type="EMBL" id="AAR37697.1"/>
    </source>
</evidence>
<accession>Q6SHC3</accession>
<dbReference type="SUPFAM" id="SSF53448">
    <property type="entry name" value="Nucleotide-diphospho-sugar transferases"/>
    <property type="match status" value="1"/>
</dbReference>
<dbReference type="InterPro" id="IPR029044">
    <property type="entry name" value="Nucleotide-diphossugar_trans"/>
</dbReference>
<dbReference type="InterPro" id="IPR020039">
    <property type="entry name" value="PseF"/>
</dbReference>
<keyword evidence="1" id="KW-0808">Transferase</keyword>
<dbReference type="Gene3D" id="3.90.550.10">
    <property type="entry name" value="Spore Coat Polysaccharide Biosynthesis Protein SpsA, Chain A"/>
    <property type="match status" value="1"/>
</dbReference>
<keyword evidence="1" id="KW-0548">Nucleotidyltransferase</keyword>